<sequence>MDDFDTWNNCDPLGIANHHTFGFLENDSYVFDGSLFSLLGDHSVKFQEEIVKHFKYVSTFLDTYVKNLVERILVDKPLMVVNGDAELELSCFDLKCWHDVLDIHSLVADSFSSCTPMWGMIPSNFLDLYVGKFIVKKVKGYLCSLIGDLLDKSIRRNVERCSYMIPFFETFVITFKELALSKTIP</sequence>
<dbReference type="EMBL" id="CM044704">
    <property type="protein sequence ID" value="KAI5667897.1"/>
    <property type="molecule type" value="Genomic_DNA"/>
</dbReference>
<evidence type="ECO:0000313" key="1">
    <source>
        <dbReference type="EMBL" id="KAI5667897.1"/>
    </source>
</evidence>
<protein>
    <submittedName>
        <fullName evidence="1">Uncharacterized protein</fullName>
    </submittedName>
</protein>
<reference evidence="2" key="1">
    <citation type="journal article" date="2023" name="Nat. Plants">
        <title>Single-cell RNA sequencing provides a high-resolution roadmap for understanding the multicellular compartmentation of specialized metabolism.</title>
        <authorList>
            <person name="Sun S."/>
            <person name="Shen X."/>
            <person name="Li Y."/>
            <person name="Li Y."/>
            <person name="Wang S."/>
            <person name="Li R."/>
            <person name="Zhang H."/>
            <person name="Shen G."/>
            <person name="Guo B."/>
            <person name="Wei J."/>
            <person name="Xu J."/>
            <person name="St-Pierre B."/>
            <person name="Chen S."/>
            <person name="Sun C."/>
        </authorList>
    </citation>
    <scope>NUCLEOTIDE SEQUENCE [LARGE SCALE GENOMIC DNA]</scope>
</reference>
<comment type="caution">
    <text evidence="1">The sequence shown here is derived from an EMBL/GenBank/DDBJ whole genome shotgun (WGS) entry which is preliminary data.</text>
</comment>
<evidence type="ECO:0000313" key="2">
    <source>
        <dbReference type="Proteomes" id="UP001060085"/>
    </source>
</evidence>
<dbReference type="Proteomes" id="UP001060085">
    <property type="component" value="Linkage Group LG04"/>
</dbReference>
<name>A0ACC0B5P9_CATRO</name>
<organism evidence="1 2">
    <name type="scientific">Catharanthus roseus</name>
    <name type="common">Madagascar periwinkle</name>
    <name type="synonym">Vinca rosea</name>
    <dbReference type="NCBI Taxonomy" id="4058"/>
    <lineage>
        <taxon>Eukaryota</taxon>
        <taxon>Viridiplantae</taxon>
        <taxon>Streptophyta</taxon>
        <taxon>Embryophyta</taxon>
        <taxon>Tracheophyta</taxon>
        <taxon>Spermatophyta</taxon>
        <taxon>Magnoliopsida</taxon>
        <taxon>eudicotyledons</taxon>
        <taxon>Gunneridae</taxon>
        <taxon>Pentapetalae</taxon>
        <taxon>asterids</taxon>
        <taxon>lamiids</taxon>
        <taxon>Gentianales</taxon>
        <taxon>Apocynaceae</taxon>
        <taxon>Rauvolfioideae</taxon>
        <taxon>Vinceae</taxon>
        <taxon>Catharanthinae</taxon>
        <taxon>Catharanthus</taxon>
    </lineage>
</organism>
<keyword evidence="2" id="KW-1185">Reference proteome</keyword>
<gene>
    <name evidence="1" type="ORF">M9H77_17750</name>
</gene>
<proteinExistence type="predicted"/>
<accession>A0ACC0B5P9</accession>